<dbReference type="Gene3D" id="3.30.420.110">
    <property type="entry name" value="MutS, connector domain"/>
    <property type="match status" value="1"/>
</dbReference>
<dbReference type="GO" id="GO:0005524">
    <property type="term" value="F:ATP binding"/>
    <property type="evidence" value="ECO:0007669"/>
    <property type="project" value="InterPro"/>
</dbReference>
<gene>
    <name evidence="4" type="ORF">FJY75_11790</name>
</gene>
<dbReference type="InterPro" id="IPR007695">
    <property type="entry name" value="DNA_mismatch_repair_MutS-lik_N"/>
</dbReference>
<comment type="caution">
    <text evidence="4">The sequence shown here is derived from an EMBL/GenBank/DDBJ whole genome shotgun (WGS) entry which is preliminary data.</text>
</comment>
<dbReference type="Gene3D" id="1.10.1420.10">
    <property type="match status" value="2"/>
</dbReference>
<dbReference type="InterPro" id="IPR007860">
    <property type="entry name" value="DNA_mmatch_repair_MutS_con_dom"/>
</dbReference>
<dbReference type="Proteomes" id="UP000748308">
    <property type="component" value="Unassembled WGS sequence"/>
</dbReference>
<dbReference type="Gene3D" id="3.40.1170.10">
    <property type="entry name" value="DNA repair protein MutS, domain I"/>
    <property type="match status" value="1"/>
</dbReference>
<dbReference type="SUPFAM" id="SSF53150">
    <property type="entry name" value="DNA repair protein MutS, domain II"/>
    <property type="match status" value="1"/>
</dbReference>
<dbReference type="AlphaFoldDB" id="A0A937XEM7"/>
<name>A0A937XEM7_UNCEI</name>
<dbReference type="InterPro" id="IPR036187">
    <property type="entry name" value="DNA_mismatch_repair_MutS_sf"/>
</dbReference>
<dbReference type="InterPro" id="IPR007696">
    <property type="entry name" value="DNA_mismatch_repair_MutS_core"/>
</dbReference>
<dbReference type="GO" id="GO:0006298">
    <property type="term" value="P:mismatch repair"/>
    <property type="evidence" value="ECO:0007669"/>
    <property type="project" value="InterPro"/>
</dbReference>
<dbReference type="InterPro" id="IPR036678">
    <property type="entry name" value="MutS_con_dom_sf"/>
</dbReference>
<evidence type="ECO:0000259" key="3">
    <source>
        <dbReference type="Pfam" id="PF05192"/>
    </source>
</evidence>
<dbReference type="SUPFAM" id="SSF48334">
    <property type="entry name" value="DNA repair protein MutS, domain III"/>
    <property type="match status" value="1"/>
</dbReference>
<dbReference type="InterPro" id="IPR016151">
    <property type="entry name" value="DNA_mismatch_repair_MutS_N"/>
</dbReference>
<dbReference type="Pfam" id="PF05188">
    <property type="entry name" value="MutS_II"/>
    <property type="match status" value="1"/>
</dbReference>
<evidence type="ECO:0000313" key="4">
    <source>
        <dbReference type="EMBL" id="MBM3318523.1"/>
    </source>
</evidence>
<feature type="non-terminal residue" evidence="4">
    <location>
        <position position="458"/>
    </location>
</feature>
<evidence type="ECO:0000259" key="2">
    <source>
        <dbReference type="Pfam" id="PF05188"/>
    </source>
</evidence>
<dbReference type="SUPFAM" id="SSF55271">
    <property type="entry name" value="DNA repair protein MutS, domain I"/>
    <property type="match status" value="1"/>
</dbReference>
<feature type="domain" description="DNA mismatch repair protein MutS connector" evidence="2">
    <location>
        <begin position="124"/>
        <end position="253"/>
    </location>
</feature>
<dbReference type="Pfam" id="PF01624">
    <property type="entry name" value="MutS_I"/>
    <property type="match status" value="1"/>
</dbReference>
<accession>A0A937XEM7</accession>
<dbReference type="GO" id="GO:0140664">
    <property type="term" value="F:ATP-dependent DNA damage sensor activity"/>
    <property type="evidence" value="ECO:0007669"/>
    <property type="project" value="InterPro"/>
</dbReference>
<dbReference type="PANTHER" id="PTHR11361">
    <property type="entry name" value="DNA MISMATCH REPAIR PROTEIN MUTS FAMILY MEMBER"/>
    <property type="match status" value="1"/>
</dbReference>
<dbReference type="GO" id="GO:0005829">
    <property type="term" value="C:cytosol"/>
    <property type="evidence" value="ECO:0007669"/>
    <property type="project" value="TreeGrafter"/>
</dbReference>
<feature type="domain" description="DNA mismatch repair protein MutS core" evidence="3">
    <location>
        <begin position="269"/>
        <end position="412"/>
    </location>
</feature>
<dbReference type="Pfam" id="PF05192">
    <property type="entry name" value="MutS_III"/>
    <property type="match status" value="1"/>
</dbReference>
<sequence>MKPTPVMSQYLRLKQQAGEAILFFRMGDFYEMFMEDAVEAAALLDLTLTSRDKQAADPVPMAGVPWHSAGPHIAKLLKAGRRVALCEQIERPGTRGLMDREIVEILTPGTAVGEELLDGSRSLYLAALALERGVWGLAVADISTGEFALGECGAEGLGAELAKQGPREILLAAAIADHPAVREHLRDHPEAVATRLDDWAFSASRGRRLLEEHFGVATLEPFGVGAYGPALAAGGALLAYAREQRRSPLAHLKPPRRLRDADSLWIDETTLRNLEVLEPAPGRGGQSLLGVLDATRTAMGQRALRRALGRPLMDPAAIRARHAAVEALIEAPEPREALRRDLRGIADLERIVGRLHCGRARPQELGRLRDALLIVPRLAETARDLAQRGGFPPAPETGGAVALGAELDRALADASQLAAGEALIRPGYDAQLDEQRALGEEGDRWVAEFQERERRDTG</sequence>
<evidence type="ECO:0000313" key="5">
    <source>
        <dbReference type="Proteomes" id="UP000748308"/>
    </source>
</evidence>
<evidence type="ECO:0000259" key="1">
    <source>
        <dbReference type="Pfam" id="PF01624"/>
    </source>
</evidence>
<protein>
    <submittedName>
        <fullName evidence="4">DNA mismatch repair protein MutS</fullName>
    </submittedName>
</protein>
<reference evidence="4" key="1">
    <citation type="submission" date="2019-03" db="EMBL/GenBank/DDBJ databases">
        <title>Lake Tanganyika Metagenome-Assembled Genomes (MAGs).</title>
        <authorList>
            <person name="Tran P."/>
        </authorList>
    </citation>
    <scope>NUCLEOTIDE SEQUENCE</scope>
    <source>
        <strain evidence="4">M_DeepCast_400m_m2_100</strain>
    </source>
</reference>
<proteinExistence type="predicted"/>
<dbReference type="InterPro" id="IPR045076">
    <property type="entry name" value="MutS"/>
</dbReference>
<dbReference type="PANTHER" id="PTHR11361:SF34">
    <property type="entry name" value="DNA MISMATCH REPAIR PROTEIN MSH1, MITOCHONDRIAL"/>
    <property type="match status" value="1"/>
</dbReference>
<dbReference type="GO" id="GO:0030983">
    <property type="term" value="F:mismatched DNA binding"/>
    <property type="evidence" value="ECO:0007669"/>
    <property type="project" value="InterPro"/>
</dbReference>
<feature type="domain" description="DNA mismatch repair protein MutS-like N-terminal" evidence="1">
    <location>
        <begin position="4"/>
        <end position="114"/>
    </location>
</feature>
<organism evidence="4 5">
    <name type="scientific">Eiseniibacteriota bacterium</name>
    <dbReference type="NCBI Taxonomy" id="2212470"/>
    <lineage>
        <taxon>Bacteria</taxon>
        <taxon>Candidatus Eiseniibacteriota</taxon>
    </lineage>
</organism>
<dbReference type="EMBL" id="VGIY01000386">
    <property type="protein sequence ID" value="MBM3318523.1"/>
    <property type="molecule type" value="Genomic_DNA"/>
</dbReference>